<gene>
    <name evidence="4" type="ORF">SAMN04487996_108274</name>
</gene>
<evidence type="ECO:0000256" key="2">
    <source>
        <dbReference type="ARBA" id="ARBA00023157"/>
    </source>
</evidence>
<proteinExistence type="predicted"/>
<dbReference type="SMART" id="SM00560">
    <property type="entry name" value="LamGL"/>
    <property type="match status" value="1"/>
</dbReference>
<dbReference type="EMBL" id="FNAN01000008">
    <property type="protein sequence ID" value="SDF04540.1"/>
    <property type="molecule type" value="Genomic_DNA"/>
</dbReference>
<protein>
    <submittedName>
        <fullName evidence="4">Gliding motility-associated C-terminal domain-containing protein</fullName>
    </submittedName>
</protein>
<evidence type="ECO:0000313" key="5">
    <source>
        <dbReference type="Proteomes" id="UP000198748"/>
    </source>
</evidence>
<dbReference type="GO" id="GO:0004553">
    <property type="term" value="F:hydrolase activity, hydrolyzing O-glycosyl compounds"/>
    <property type="evidence" value="ECO:0007669"/>
    <property type="project" value="UniProtKB-ARBA"/>
</dbReference>
<evidence type="ECO:0000256" key="1">
    <source>
        <dbReference type="ARBA" id="ARBA00022729"/>
    </source>
</evidence>
<evidence type="ECO:0000313" key="4">
    <source>
        <dbReference type="EMBL" id="SDF04540.1"/>
    </source>
</evidence>
<name>A0A1G7HVM6_9BACT</name>
<accession>A0A1G7HVM6</accession>
<dbReference type="SUPFAM" id="SSF49899">
    <property type="entry name" value="Concanavalin A-like lectins/glucanases"/>
    <property type="match status" value="1"/>
</dbReference>
<dbReference type="Pfam" id="PF13585">
    <property type="entry name" value="CHU_C"/>
    <property type="match status" value="1"/>
</dbReference>
<dbReference type="Pfam" id="PF13385">
    <property type="entry name" value="Laminin_G_3"/>
    <property type="match status" value="1"/>
</dbReference>
<reference evidence="5" key="1">
    <citation type="submission" date="2016-10" db="EMBL/GenBank/DDBJ databases">
        <authorList>
            <person name="Varghese N."/>
            <person name="Submissions S."/>
        </authorList>
    </citation>
    <scope>NUCLEOTIDE SEQUENCE [LARGE SCALE GENOMIC DNA]</scope>
    <source>
        <strain evidence="5">DSM 25329</strain>
    </source>
</reference>
<evidence type="ECO:0000259" key="3">
    <source>
        <dbReference type="SMART" id="SM00560"/>
    </source>
</evidence>
<dbReference type="InterPro" id="IPR006558">
    <property type="entry name" value="LamG-like"/>
</dbReference>
<feature type="domain" description="LamG-like jellyroll fold" evidence="3">
    <location>
        <begin position="132"/>
        <end position="274"/>
    </location>
</feature>
<keyword evidence="1" id="KW-0732">Signal</keyword>
<dbReference type="AlphaFoldDB" id="A0A1G7HVM6"/>
<dbReference type="OrthoDB" id="1490335at2"/>
<keyword evidence="2" id="KW-1015">Disulfide bond</keyword>
<organism evidence="4 5">
    <name type="scientific">Dyadobacter soli</name>
    <dbReference type="NCBI Taxonomy" id="659014"/>
    <lineage>
        <taxon>Bacteria</taxon>
        <taxon>Pseudomonadati</taxon>
        <taxon>Bacteroidota</taxon>
        <taxon>Cytophagia</taxon>
        <taxon>Cytophagales</taxon>
        <taxon>Spirosomataceae</taxon>
        <taxon>Dyadobacter</taxon>
    </lineage>
</organism>
<dbReference type="InterPro" id="IPR026341">
    <property type="entry name" value="T9SS_type_B"/>
</dbReference>
<dbReference type="Gene3D" id="2.60.120.200">
    <property type="match status" value="1"/>
</dbReference>
<dbReference type="GO" id="GO:0005975">
    <property type="term" value="P:carbohydrate metabolic process"/>
    <property type="evidence" value="ECO:0007669"/>
    <property type="project" value="UniProtKB-ARBA"/>
</dbReference>
<dbReference type="STRING" id="659014.SAMN04487996_108274"/>
<dbReference type="NCBIfam" id="TIGR04131">
    <property type="entry name" value="Bac_Flav_CTERM"/>
    <property type="match status" value="1"/>
</dbReference>
<dbReference type="InterPro" id="IPR013320">
    <property type="entry name" value="ConA-like_dom_sf"/>
</dbReference>
<sequence length="473" mass="53015">MPQDYLQSKVLIFFLIFKLRTLLDIGKFLDLSVRFIYPWLLYPTISVFRSALIILSIIYLHSLAYAQVDLERGLIGCYPFSGNAKDYSPIANHGTVSGAKLAEDRFGNANSAYEFDGFDDWIEISPDDLQLDTFSYSLWVNPNAAPAYTTAMFLFSVGSDYGDQHVLFGDHYSNDRHTGFSHGCYQGVADNILCSGPSVEPIRQWYHLALVKDANDYTFYVNGQMVCSNSANGKKPFYGTSTIRAMIGARNNYGQASSGRIDDIHLYDRPLTKDEIDALYKGPNMPSVPVTGELTVSKTQICAGESVSLKVVSSKPGSVFNWEVDNVAQSESSSALSLKTEARTSDYQIKIRVNVSFDPTCFTQPPPFEVDKTLEIKSCANPPEETSGLWVPDIFTPNRDGKNDTWKIYNAAGTEGLRIFIFNRWGEVIYYSQGYTKEWDGRYRDELVPSGSYPFRILSGEKLIKQGSLMVVY</sequence>
<dbReference type="Proteomes" id="UP000198748">
    <property type="component" value="Unassembled WGS sequence"/>
</dbReference>
<keyword evidence="5" id="KW-1185">Reference proteome</keyword>